<reference evidence="3 4" key="1">
    <citation type="submission" date="2024-02" db="EMBL/GenBank/DDBJ databases">
        <authorList>
            <person name="Grouzdev D."/>
        </authorList>
    </citation>
    <scope>NUCLEOTIDE SEQUENCE [LARGE SCALE GENOMIC DNA]</scope>
    <source>
        <strain evidence="3 4">9N</strain>
    </source>
</reference>
<comment type="caution">
    <text evidence="3">The sequence shown here is derived from an EMBL/GenBank/DDBJ whole genome shotgun (WGS) entry which is preliminary data.</text>
</comment>
<name>A0ABU7XJB4_9HYPH</name>
<organism evidence="3 4">
    <name type="scientific">Methylocystis borbori</name>
    <dbReference type="NCBI Taxonomy" id="3118750"/>
    <lineage>
        <taxon>Bacteria</taxon>
        <taxon>Pseudomonadati</taxon>
        <taxon>Pseudomonadota</taxon>
        <taxon>Alphaproteobacteria</taxon>
        <taxon>Hyphomicrobiales</taxon>
        <taxon>Methylocystaceae</taxon>
        <taxon>Methylocystis</taxon>
    </lineage>
</organism>
<keyword evidence="3" id="KW-0378">Hydrolase</keyword>
<evidence type="ECO:0000313" key="4">
    <source>
        <dbReference type="Proteomes" id="UP001350748"/>
    </source>
</evidence>
<keyword evidence="4" id="KW-1185">Reference proteome</keyword>
<dbReference type="EMBL" id="JAZHYN010000035">
    <property type="protein sequence ID" value="MEF3367224.1"/>
    <property type="molecule type" value="Genomic_DNA"/>
</dbReference>
<accession>A0ABU7XJB4</accession>
<keyword evidence="1" id="KW-0732">Signal</keyword>
<evidence type="ECO:0000313" key="3">
    <source>
        <dbReference type="EMBL" id="MEF3367224.1"/>
    </source>
</evidence>
<feature type="signal peptide" evidence="1">
    <location>
        <begin position="1"/>
        <end position="29"/>
    </location>
</feature>
<feature type="chain" id="PRO_5046552309" evidence="1">
    <location>
        <begin position="30"/>
        <end position="259"/>
    </location>
</feature>
<keyword evidence="3" id="KW-0326">Glycosidase</keyword>
<gene>
    <name evidence="3" type="ORF">V3H18_11830</name>
</gene>
<dbReference type="GO" id="GO:0016798">
    <property type="term" value="F:hydrolase activity, acting on glycosyl bonds"/>
    <property type="evidence" value="ECO:0007669"/>
    <property type="project" value="UniProtKB-KW"/>
</dbReference>
<feature type="domain" description="Phosphodiester glycosidase" evidence="2">
    <location>
        <begin position="84"/>
        <end position="234"/>
    </location>
</feature>
<dbReference type="RefSeq" id="WP_332082259.1">
    <property type="nucleotide sequence ID" value="NZ_JAZHYN010000035.1"/>
</dbReference>
<protein>
    <submittedName>
        <fullName evidence="3">Phosphodiester glycosidase family protein</fullName>
    </submittedName>
</protein>
<dbReference type="Pfam" id="PF09992">
    <property type="entry name" value="NAGPA"/>
    <property type="match status" value="1"/>
</dbReference>
<sequence>MLGIRTVSAFLKTLAVLGLALFLTSGAAAEPSPCAEIEEQGVAYAVCEFDARKSDIRLFLRNDKGEIFGAFSRLASELEKKGETLVFAMNAGMYSEDRAPVGLYVENGRTANVANTRPGPGNFHLKPNGVFWVDKGRAGVTETARFLKSRSHMQFATQSGPMLVIGGRIHPRIHEDGVSEKFRNGAGVADGHIVRFAISSRPVTFHQFARLFRDRLHCPDALFLDGGAASALYAPSLSRHDRFAPTMGPIVGVVEKAKP</sequence>
<dbReference type="Proteomes" id="UP001350748">
    <property type="component" value="Unassembled WGS sequence"/>
</dbReference>
<evidence type="ECO:0000259" key="2">
    <source>
        <dbReference type="Pfam" id="PF09992"/>
    </source>
</evidence>
<proteinExistence type="predicted"/>
<evidence type="ECO:0000256" key="1">
    <source>
        <dbReference type="SAM" id="SignalP"/>
    </source>
</evidence>
<dbReference type="InterPro" id="IPR018711">
    <property type="entry name" value="NAGPA"/>
</dbReference>